<dbReference type="InterPro" id="IPR020103">
    <property type="entry name" value="PsdUridine_synth_cat_dom_sf"/>
</dbReference>
<dbReference type="RefSeq" id="WP_010703284.1">
    <property type="nucleotide sequence ID" value="NZ_KB915627.1"/>
</dbReference>
<dbReference type="InterPro" id="IPR014780">
    <property type="entry name" value="tRNA_psdUridine_synth_TruB"/>
</dbReference>
<evidence type="ECO:0000256" key="5">
    <source>
        <dbReference type="HAMAP-Rule" id="MF_01080"/>
    </source>
</evidence>
<dbReference type="GO" id="GO:0031119">
    <property type="term" value="P:tRNA pseudouridine synthesis"/>
    <property type="evidence" value="ECO:0007669"/>
    <property type="project" value="UniProtKB-UniRule"/>
</dbReference>
<feature type="domain" description="tRNA pseudouridylate synthase B C-terminal" evidence="7">
    <location>
        <begin position="183"/>
        <end position="252"/>
    </location>
</feature>
<comment type="caution">
    <text evidence="8">The sequence shown here is derived from an EMBL/GenBank/DDBJ whole genome shotgun (WGS) entry which is preliminary data.</text>
</comment>
<name>N6VFU0_9HYPH</name>
<dbReference type="PANTHER" id="PTHR13767">
    <property type="entry name" value="TRNA-PSEUDOURIDINE SYNTHASE"/>
    <property type="match status" value="1"/>
</dbReference>
<evidence type="ECO:0000256" key="1">
    <source>
        <dbReference type="ARBA" id="ARBA00000385"/>
    </source>
</evidence>
<evidence type="ECO:0000256" key="3">
    <source>
        <dbReference type="ARBA" id="ARBA00022694"/>
    </source>
</evidence>
<dbReference type="eggNOG" id="COG0130">
    <property type="taxonomic scope" value="Bacteria"/>
</dbReference>
<dbReference type="NCBIfam" id="TIGR00431">
    <property type="entry name" value="TruB"/>
    <property type="match status" value="1"/>
</dbReference>
<proteinExistence type="inferred from homology"/>
<dbReference type="SUPFAM" id="SSF55120">
    <property type="entry name" value="Pseudouridine synthase"/>
    <property type="match status" value="1"/>
</dbReference>
<accession>N6VFU0</accession>
<dbReference type="Pfam" id="PF16198">
    <property type="entry name" value="TruB_C_2"/>
    <property type="match status" value="1"/>
</dbReference>
<dbReference type="Gene3D" id="3.30.2350.10">
    <property type="entry name" value="Pseudouridine synthase"/>
    <property type="match status" value="1"/>
</dbReference>
<dbReference type="HOGENOM" id="CLU_032087_0_3_5"/>
<evidence type="ECO:0000256" key="4">
    <source>
        <dbReference type="ARBA" id="ARBA00023235"/>
    </source>
</evidence>
<comment type="similarity">
    <text evidence="2 5">Belongs to the pseudouridine synthase TruB family. Type 1 subfamily.</text>
</comment>
<dbReference type="HAMAP" id="MF_01080">
    <property type="entry name" value="TruB_bact"/>
    <property type="match status" value="1"/>
</dbReference>
<evidence type="ECO:0000313" key="9">
    <source>
        <dbReference type="Proteomes" id="UP000014242"/>
    </source>
</evidence>
<dbReference type="AlphaFoldDB" id="N6VFU0"/>
<organism evidence="8 9">
    <name type="scientific">Bartonella schoenbuchensis m07a</name>
    <dbReference type="NCBI Taxonomy" id="1094496"/>
    <lineage>
        <taxon>Bacteria</taxon>
        <taxon>Pseudomonadati</taxon>
        <taxon>Pseudomonadota</taxon>
        <taxon>Alphaproteobacteria</taxon>
        <taxon>Hyphomicrobiales</taxon>
        <taxon>Bartonellaceae</taxon>
        <taxon>Bartonella</taxon>
    </lineage>
</organism>
<dbReference type="GO" id="GO:0160148">
    <property type="term" value="F:tRNA pseudouridine(55) synthase activity"/>
    <property type="evidence" value="ECO:0007669"/>
    <property type="project" value="UniProtKB-EC"/>
</dbReference>
<feature type="domain" description="Pseudouridine synthase II N-terminal" evidence="6">
    <location>
        <begin position="34"/>
        <end position="182"/>
    </location>
</feature>
<dbReference type="Pfam" id="PF01509">
    <property type="entry name" value="TruB_N"/>
    <property type="match status" value="1"/>
</dbReference>
<dbReference type="GO" id="GO:1990481">
    <property type="term" value="P:mRNA pseudouridine synthesis"/>
    <property type="evidence" value="ECO:0007669"/>
    <property type="project" value="TreeGrafter"/>
</dbReference>
<dbReference type="CDD" id="cd02573">
    <property type="entry name" value="PseudoU_synth_EcTruB"/>
    <property type="match status" value="1"/>
</dbReference>
<evidence type="ECO:0000259" key="6">
    <source>
        <dbReference type="Pfam" id="PF01509"/>
    </source>
</evidence>
<dbReference type="InterPro" id="IPR002501">
    <property type="entry name" value="PsdUridine_synth_N"/>
</dbReference>
<dbReference type="Proteomes" id="UP000014242">
    <property type="component" value="Unassembled WGS sequence"/>
</dbReference>
<dbReference type="PANTHER" id="PTHR13767:SF2">
    <property type="entry name" value="PSEUDOURIDYLATE SYNTHASE TRUB1"/>
    <property type="match status" value="1"/>
</dbReference>
<evidence type="ECO:0000313" key="8">
    <source>
        <dbReference type="EMBL" id="ENN92615.1"/>
    </source>
</evidence>
<comment type="function">
    <text evidence="5">Responsible for synthesis of pseudouridine from uracil-55 in the psi GC loop of transfer RNAs.</text>
</comment>
<dbReference type="PATRIC" id="fig|1094496.3.peg.129"/>
<comment type="catalytic activity">
    <reaction evidence="1 5">
        <text>uridine(55) in tRNA = pseudouridine(55) in tRNA</text>
        <dbReference type="Rhea" id="RHEA:42532"/>
        <dbReference type="Rhea" id="RHEA-COMP:10101"/>
        <dbReference type="Rhea" id="RHEA-COMP:10102"/>
        <dbReference type="ChEBI" id="CHEBI:65314"/>
        <dbReference type="ChEBI" id="CHEBI:65315"/>
        <dbReference type="EC" id="5.4.99.25"/>
    </reaction>
</comment>
<gene>
    <name evidence="5 8" type="primary">truB</name>
    <name evidence="8" type="ORF">m07a_01230</name>
</gene>
<dbReference type="EC" id="5.4.99.25" evidence="5"/>
<dbReference type="GO" id="GO:0003723">
    <property type="term" value="F:RNA binding"/>
    <property type="evidence" value="ECO:0007669"/>
    <property type="project" value="InterPro"/>
</dbReference>
<keyword evidence="4 5" id="KW-0413">Isomerase</keyword>
<dbReference type="EMBL" id="AGWC01000001">
    <property type="protein sequence ID" value="ENN92615.1"/>
    <property type="molecule type" value="Genomic_DNA"/>
</dbReference>
<keyword evidence="3 5" id="KW-0819">tRNA processing</keyword>
<keyword evidence="9" id="KW-1185">Reference proteome</keyword>
<dbReference type="InterPro" id="IPR032819">
    <property type="entry name" value="TruB_C"/>
</dbReference>
<reference evidence="8 9" key="1">
    <citation type="journal article" date="2013" name="PLoS Genet.">
        <title>A gene transfer agent and a dynamic repertoire of secretion systems hold the keys to the explosive radiation of the emerging pathogen Bartonella.</title>
        <authorList>
            <person name="Guy L."/>
            <person name="Nystedt B."/>
            <person name="Toft C."/>
            <person name="Zaremba-Niedzwiedzka K."/>
            <person name="Berglund E.C."/>
            <person name="Granberg F."/>
            <person name="Naslund K."/>
            <person name="Eriksson A.S."/>
            <person name="Andersson S.G."/>
        </authorList>
    </citation>
    <scope>NUCLEOTIDE SEQUENCE [LARGE SCALE GENOMIC DNA]</scope>
    <source>
        <strain evidence="9">m07a</strain>
    </source>
</reference>
<protein>
    <recommendedName>
        <fullName evidence="5">tRNA pseudouridine synthase B</fullName>
        <ecNumber evidence="5">5.4.99.25</ecNumber>
    </recommendedName>
    <alternativeName>
        <fullName evidence="5">tRNA pseudouridine(55) synthase</fullName>
        <shortName evidence="5">Psi55 synthase</shortName>
    </alternativeName>
    <alternativeName>
        <fullName evidence="5">tRNA pseudouridylate synthase</fullName>
    </alternativeName>
    <alternativeName>
        <fullName evidence="5">tRNA-uridine isomerase</fullName>
    </alternativeName>
</protein>
<evidence type="ECO:0000256" key="2">
    <source>
        <dbReference type="ARBA" id="ARBA00005642"/>
    </source>
</evidence>
<sequence length="320" mass="35802">MAQQRKKKGRSISGWVILDKPKGMRSTEAVSQIKWLFNAQKAGHAGTLDPLASGMLPIALGEATKTIPYVMEGIKTYHFHVAWGEERSTDDLEGEVIKTATQRPTQEDILALLPKYTGVILQTPPKFSAIKIAGNRAYDLARAGEIVEIPPREVKIESLKLTGTTTQGYSIFEITCGKGTYVRSLARDMGRDLGCYGYIADLRRVAVAPFNENDLIPWNKLEAAVTHKDEKGENYAFPKRDFSILDELLTETKAALVHLPHYTINENQVQHLRTGNPVLLHNQNASVDENDVCIIYKDQLLAIGTIEKNQFKPKRIFTNR</sequence>
<evidence type="ECO:0000259" key="7">
    <source>
        <dbReference type="Pfam" id="PF16198"/>
    </source>
</evidence>
<feature type="active site" description="Nucleophile" evidence="5">
    <location>
        <position position="49"/>
    </location>
</feature>